<protein>
    <submittedName>
        <fullName evidence="6">IclR family transcriptional regulator</fullName>
    </submittedName>
</protein>
<feature type="domain" description="HTH iclR-type" evidence="4">
    <location>
        <begin position="10"/>
        <end position="73"/>
    </location>
</feature>
<dbReference type="InterPro" id="IPR036390">
    <property type="entry name" value="WH_DNA-bd_sf"/>
</dbReference>
<evidence type="ECO:0000256" key="3">
    <source>
        <dbReference type="ARBA" id="ARBA00023163"/>
    </source>
</evidence>
<dbReference type="RefSeq" id="WP_130355502.1">
    <property type="nucleotide sequence ID" value="NZ_SGXC01000001.1"/>
</dbReference>
<keyword evidence="3" id="KW-0804">Transcription</keyword>
<dbReference type="InterPro" id="IPR005471">
    <property type="entry name" value="Tscrpt_reg_IclR_N"/>
</dbReference>
<dbReference type="AlphaFoldDB" id="A0A4Q7NI20"/>
<dbReference type="SUPFAM" id="SSF46785">
    <property type="entry name" value="Winged helix' DNA-binding domain"/>
    <property type="match status" value="1"/>
</dbReference>
<proteinExistence type="predicted"/>
<dbReference type="InterPro" id="IPR050707">
    <property type="entry name" value="HTH_MetabolicPath_Reg"/>
</dbReference>
<reference evidence="6 7" key="1">
    <citation type="submission" date="2019-02" db="EMBL/GenBank/DDBJ databases">
        <title>Genomic Encyclopedia of Type Strains, Phase IV (KMG-IV): sequencing the most valuable type-strain genomes for metagenomic binning, comparative biology and taxonomic classification.</title>
        <authorList>
            <person name="Goeker M."/>
        </authorList>
    </citation>
    <scope>NUCLEOTIDE SEQUENCE [LARGE SCALE GENOMIC DNA]</scope>
    <source>
        <strain evidence="6 7">K24</strain>
    </source>
</reference>
<dbReference type="SUPFAM" id="SSF55781">
    <property type="entry name" value="GAF domain-like"/>
    <property type="match status" value="1"/>
</dbReference>
<dbReference type="GO" id="GO:0003700">
    <property type="term" value="F:DNA-binding transcription factor activity"/>
    <property type="evidence" value="ECO:0007669"/>
    <property type="project" value="TreeGrafter"/>
</dbReference>
<accession>A0A4Q7NI20</accession>
<dbReference type="Pfam" id="PF01614">
    <property type="entry name" value="IclR_C"/>
    <property type="match status" value="1"/>
</dbReference>
<dbReference type="Gene3D" id="1.10.10.10">
    <property type="entry name" value="Winged helix-like DNA-binding domain superfamily/Winged helix DNA-binding domain"/>
    <property type="match status" value="1"/>
</dbReference>
<evidence type="ECO:0000313" key="7">
    <source>
        <dbReference type="Proteomes" id="UP000292445"/>
    </source>
</evidence>
<dbReference type="InterPro" id="IPR014757">
    <property type="entry name" value="Tscrpt_reg_IclR_C"/>
</dbReference>
<dbReference type="PANTHER" id="PTHR30136:SF39">
    <property type="entry name" value="TRANSCRIPTIONAL REGULATORY PROTEIN"/>
    <property type="match status" value="1"/>
</dbReference>
<dbReference type="Pfam" id="PF09339">
    <property type="entry name" value="HTH_IclR"/>
    <property type="match status" value="1"/>
</dbReference>
<evidence type="ECO:0000256" key="1">
    <source>
        <dbReference type="ARBA" id="ARBA00023015"/>
    </source>
</evidence>
<dbReference type="OrthoDB" id="9807558at2"/>
<evidence type="ECO:0000313" key="6">
    <source>
        <dbReference type="EMBL" id="RZS84110.1"/>
    </source>
</evidence>
<dbReference type="PROSITE" id="PS51077">
    <property type="entry name" value="HTH_ICLR"/>
    <property type="match status" value="1"/>
</dbReference>
<evidence type="ECO:0000259" key="4">
    <source>
        <dbReference type="PROSITE" id="PS51077"/>
    </source>
</evidence>
<dbReference type="InterPro" id="IPR036388">
    <property type="entry name" value="WH-like_DNA-bd_sf"/>
</dbReference>
<dbReference type="GO" id="GO:0003677">
    <property type="term" value="F:DNA binding"/>
    <property type="evidence" value="ECO:0007669"/>
    <property type="project" value="UniProtKB-KW"/>
</dbReference>
<organism evidence="6 7">
    <name type="scientific">Pigmentiphaga kullae</name>
    <dbReference type="NCBI Taxonomy" id="151784"/>
    <lineage>
        <taxon>Bacteria</taxon>
        <taxon>Pseudomonadati</taxon>
        <taxon>Pseudomonadota</taxon>
        <taxon>Betaproteobacteria</taxon>
        <taxon>Burkholderiales</taxon>
        <taxon>Alcaligenaceae</taxon>
        <taxon>Pigmentiphaga</taxon>
    </lineage>
</organism>
<comment type="caution">
    <text evidence="6">The sequence shown here is derived from an EMBL/GenBank/DDBJ whole genome shotgun (WGS) entry which is preliminary data.</text>
</comment>
<evidence type="ECO:0000259" key="5">
    <source>
        <dbReference type="PROSITE" id="PS51078"/>
    </source>
</evidence>
<name>A0A4Q7NI20_9BURK</name>
<dbReference type="InterPro" id="IPR029016">
    <property type="entry name" value="GAF-like_dom_sf"/>
</dbReference>
<dbReference type="Proteomes" id="UP000292445">
    <property type="component" value="Unassembled WGS sequence"/>
</dbReference>
<evidence type="ECO:0000256" key="2">
    <source>
        <dbReference type="ARBA" id="ARBA00023125"/>
    </source>
</evidence>
<dbReference type="SMART" id="SM00346">
    <property type="entry name" value="HTH_ICLR"/>
    <property type="match status" value="1"/>
</dbReference>
<keyword evidence="7" id="KW-1185">Reference proteome</keyword>
<sequence>MESQANPTGTQSIERTILVLKKVAARNTAGITLAEVARETGLKSPTAHRILACLVEQGLLMQRGTRREYFLGMLAYELGLAANCHFNLRELCGPVLNRLARDTGDTVFLTTRSGTDSVVIERAEGSYPVKALTQMVGERRPLGSTAGGLALLAAMPAAERDDVMRRNRHRLNRYGKLSETVLDHMVERACQLGYALNDGDILPEVTGLGVVVPTLLGSHYAAISIVALNHRLRGDRREEVVGMMNAEAAKLGETLADAGAAFSS</sequence>
<dbReference type="Gene3D" id="3.30.450.40">
    <property type="match status" value="1"/>
</dbReference>
<gene>
    <name evidence="6" type="ORF">EV675_0112</name>
</gene>
<feature type="domain" description="IclR-ED" evidence="5">
    <location>
        <begin position="74"/>
        <end position="257"/>
    </location>
</feature>
<keyword evidence="1" id="KW-0805">Transcription regulation</keyword>
<dbReference type="GO" id="GO:0045892">
    <property type="term" value="P:negative regulation of DNA-templated transcription"/>
    <property type="evidence" value="ECO:0007669"/>
    <property type="project" value="TreeGrafter"/>
</dbReference>
<dbReference type="EMBL" id="SGXC01000001">
    <property type="protein sequence ID" value="RZS84110.1"/>
    <property type="molecule type" value="Genomic_DNA"/>
</dbReference>
<dbReference type="PROSITE" id="PS51078">
    <property type="entry name" value="ICLR_ED"/>
    <property type="match status" value="1"/>
</dbReference>
<keyword evidence="2" id="KW-0238">DNA-binding</keyword>
<dbReference type="PANTHER" id="PTHR30136">
    <property type="entry name" value="HELIX-TURN-HELIX TRANSCRIPTIONAL REGULATOR, ICLR FAMILY"/>
    <property type="match status" value="1"/>
</dbReference>